<evidence type="ECO:0000313" key="1">
    <source>
        <dbReference type="EMBL" id="GEK48449.1"/>
    </source>
</evidence>
<dbReference type="AlphaFoldDB" id="A0A510XAJ8"/>
<dbReference type="RefSeq" id="WP_146803779.1">
    <property type="nucleotide sequence ID" value="NZ_BJUK01000036.1"/>
</dbReference>
<evidence type="ECO:0000313" key="2">
    <source>
        <dbReference type="Proteomes" id="UP000321275"/>
    </source>
</evidence>
<proteinExistence type="predicted"/>
<dbReference type="EMBL" id="BJUK01000036">
    <property type="protein sequence ID" value="GEK48449.1"/>
    <property type="molecule type" value="Genomic_DNA"/>
</dbReference>
<comment type="caution">
    <text evidence="1">The sequence shown here is derived from an EMBL/GenBank/DDBJ whole genome shotgun (WGS) entry which is preliminary data.</text>
</comment>
<dbReference type="Proteomes" id="UP000321275">
    <property type="component" value="Unassembled WGS sequence"/>
</dbReference>
<name>A0A510XAJ8_9GAMM</name>
<organism evidence="1 2">
    <name type="scientific">Bisbaumannia pacifica</name>
    <dbReference type="NCBI Taxonomy" id="77098"/>
    <lineage>
        <taxon>Bacteria</taxon>
        <taxon>Pseudomonadati</taxon>
        <taxon>Pseudomonadota</taxon>
        <taxon>Gammaproteobacteria</taxon>
        <taxon>Oceanospirillales</taxon>
        <taxon>Halomonadaceae</taxon>
        <taxon>Bisbaumannia</taxon>
    </lineage>
</organism>
<keyword evidence="2" id="KW-1185">Reference proteome</keyword>
<protein>
    <submittedName>
        <fullName evidence="1">Uncharacterized protein</fullName>
    </submittedName>
</protein>
<gene>
    <name evidence="1" type="ORF">HPA02_27320</name>
</gene>
<sequence>MDYSTSGKWMKWAEVLELCGPPDLYEMGFCERVRHYRAGERESPQAAELREGLEEVHDDDGRLVGLVPKRPTGRPSPQEVMRSVDLMMRMARG</sequence>
<accession>A0A510XAJ8</accession>
<reference evidence="1 2" key="1">
    <citation type="submission" date="2019-07" db="EMBL/GenBank/DDBJ databases">
        <title>Whole genome shotgun sequence of Halomonas pacifica NBRC 102220.</title>
        <authorList>
            <person name="Hosoyama A."/>
            <person name="Uohara A."/>
            <person name="Ohji S."/>
            <person name="Ichikawa N."/>
        </authorList>
    </citation>
    <scope>NUCLEOTIDE SEQUENCE [LARGE SCALE GENOMIC DNA]</scope>
    <source>
        <strain evidence="1 2">NBRC 102220</strain>
    </source>
</reference>